<feature type="transmembrane region" description="Helical" evidence="1">
    <location>
        <begin position="204"/>
        <end position="222"/>
    </location>
</feature>
<evidence type="ECO:0000313" key="2">
    <source>
        <dbReference type="EMBL" id="KYH25152.1"/>
    </source>
</evidence>
<evidence type="ECO:0000256" key="1">
    <source>
        <dbReference type="SAM" id="Phobius"/>
    </source>
</evidence>
<proteinExistence type="predicted"/>
<feature type="transmembrane region" description="Helical" evidence="1">
    <location>
        <begin position="292"/>
        <end position="308"/>
    </location>
</feature>
<gene>
    <name evidence="2" type="ORF">HAPAU_27360</name>
</gene>
<dbReference type="PANTHER" id="PTHR41983">
    <property type="entry name" value="SHORT-CHAIN FATTY ACID TRANSPORTER-RELATED"/>
    <property type="match status" value="1"/>
</dbReference>
<feature type="transmembrane region" description="Helical" evidence="1">
    <location>
        <begin position="105"/>
        <end position="132"/>
    </location>
</feature>
<feature type="transmembrane region" description="Helical" evidence="1">
    <location>
        <begin position="60"/>
        <end position="77"/>
    </location>
</feature>
<name>A0A151ACC1_9EURY</name>
<keyword evidence="1" id="KW-0812">Transmembrane</keyword>
<accession>A0A151ACC1</accession>
<dbReference type="PANTHER" id="PTHR41983:SF2">
    <property type="entry name" value="SHORT-CHAIN FATTY ACID TRANSPORTER-RELATED"/>
    <property type="match status" value="1"/>
</dbReference>
<feature type="transmembrane region" description="Helical" evidence="1">
    <location>
        <begin position="268"/>
        <end position="286"/>
    </location>
</feature>
<feature type="transmembrane region" description="Helical" evidence="1">
    <location>
        <begin position="363"/>
        <end position="388"/>
    </location>
</feature>
<keyword evidence="3" id="KW-1185">Reference proteome</keyword>
<evidence type="ECO:0000313" key="3">
    <source>
        <dbReference type="Proteomes" id="UP000075321"/>
    </source>
</evidence>
<dbReference type="PATRIC" id="fig|1008153.3.peg.2794"/>
<dbReference type="RefSeq" id="WP_066383468.1">
    <property type="nucleotide sequence ID" value="NZ_LTAZ01000007.1"/>
</dbReference>
<protein>
    <submittedName>
        <fullName evidence="2">Short chain fatty acid transporter</fullName>
    </submittedName>
</protein>
<dbReference type="OrthoDB" id="269536at2157"/>
<dbReference type="Proteomes" id="UP000075321">
    <property type="component" value="Unassembled WGS sequence"/>
</dbReference>
<organism evidence="2 3">
    <name type="scientific">Halalkalicoccus paucihalophilus</name>
    <dbReference type="NCBI Taxonomy" id="1008153"/>
    <lineage>
        <taxon>Archaea</taxon>
        <taxon>Methanobacteriati</taxon>
        <taxon>Methanobacteriota</taxon>
        <taxon>Stenosarchaea group</taxon>
        <taxon>Halobacteria</taxon>
        <taxon>Halobacteriales</taxon>
        <taxon>Halococcaceae</taxon>
        <taxon>Halalkalicoccus</taxon>
    </lineage>
</organism>
<dbReference type="EMBL" id="LTAZ01000007">
    <property type="protein sequence ID" value="KYH25152.1"/>
    <property type="molecule type" value="Genomic_DNA"/>
</dbReference>
<comment type="caution">
    <text evidence="2">The sequence shown here is derived from an EMBL/GenBank/DDBJ whole genome shotgun (WGS) entry which is preliminary data.</text>
</comment>
<sequence>MATRHTETDAQDGTDAGFVPFLGRFFPESLALAVLLALVALFVTTPYLPAFQQVETFTTGFYQLFAVQMALILYWVLSATVVESRPVGELFDRIAGLIPTSQTTIVYSTGVLALALGWVNWALGLLGGVFVGRRLCRRAHEEGIAIHYPAVLTAGLLSLVLANQGPTSPGALLMADTRLAEMSGFLADSGPLSMAEFLLAPANLVPSVVLVLTLPLLLVVLAPDAKTDRTELEDGAILEGSIGETFDHYSLPSQDGYTVADRLEQSRLISGLAVVIGLGSIGLYAATGGGLTLLWLLFSLMILGLLVHTRPMAFRSKTTHATRWANHVAIPFMLYAVVFALLSAAGLYGAIGDALGGGTVGPFLAALGLGLLIPDPASVWVVVGPALIATGSDLVGSVVAVMYGAGLSNLWLGFLFCGILSIRGFDWREFVRYAAVITVYVSVVVLVSTIAL</sequence>
<feature type="transmembrane region" description="Helical" evidence="1">
    <location>
        <begin position="144"/>
        <end position="162"/>
    </location>
</feature>
<feature type="transmembrane region" description="Helical" evidence="1">
    <location>
        <begin position="328"/>
        <end position="351"/>
    </location>
</feature>
<dbReference type="Pfam" id="PF02667">
    <property type="entry name" value="SCFA_trans"/>
    <property type="match status" value="1"/>
</dbReference>
<keyword evidence="1" id="KW-0472">Membrane</keyword>
<feature type="transmembrane region" description="Helical" evidence="1">
    <location>
        <begin position="400"/>
        <end position="424"/>
    </location>
</feature>
<dbReference type="AlphaFoldDB" id="A0A151ACC1"/>
<dbReference type="InterPro" id="IPR006160">
    <property type="entry name" value="SCFA_transpt_AtoE"/>
</dbReference>
<reference evidence="2 3" key="1">
    <citation type="submission" date="2016-02" db="EMBL/GenBank/DDBJ databases">
        <title>Genome sequence of Halalkalicoccus paucihalophilus DSM 24557.</title>
        <authorList>
            <person name="Poehlein A."/>
            <person name="Daniel R."/>
        </authorList>
    </citation>
    <scope>NUCLEOTIDE SEQUENCE [LARGE SCALE GENOMIC DNA]</scope>
    <source>
        <strain evidence="2 3">DSM 24557</strain>
    </source>
</reference>
<feature type="transmembrane region" description="Helical" evidence="1">
    <location>
        <begin position="430"/>
        <end position="451"/>
    </location>
</feature>
<keyword evidence="1" id="KW-1133">Transmembrane helix</keyword>
<feature type="transmembrane region" description="Helical" evidence="1">
    <location>
        <begin position="30"/>
        <end position="48"/>
    </location>
</feature>
<dbReference type="GO" id="GO:0005886">
    <property type="term" value="C:plasma membrane"/>
    <property type="evidence" value="ECO:0007669"/>
    <property type="project" value="TreeGrafter"/>
</dbReference>